<reference evidence="11" key="2">
    <citation type="submission" date="2023-05" db="EMBL/GenBank/DDBJ databases">
        <authorList>
            <consortium name="Lawrence Berkeley National Laboratory"/>
            <person name="Steindorff A."/>
            <person name="Hensen N."/>
            <person name="Bonometti L."/>
            <person name="Westerberg I."/>
            <person name="Brannstrom I.O."/>
            <person name="Guillou S."/>
            <person name="Cros-Aarteil S."/>
            <person name="Calhoun S."/>
            <person name="Haridas S."/>
            <person name="Kuo A."/>
            <person name="Mondo S."/>
            <person name="Pangilinan J."/>
            <person name="Riley R."/>
            <person name="Labutti K."/>
            <person name="Andreopoulos B."/>
            <person name="Lipzen A."/>
            <person name="Chen C."/>
            <person name="Yanf M."/>
            <person name="Daum C."/>
            <person name="Ng V."/>
            <person name="Clum A."/>
            <person name="Ohm R."/>
            <person name="Martin F."/>
            <person name="Silar P."/>
            <person name="Natvig D."/>
            <person name="Lalanne C."/>
            <person name="Gautier V."/>
            <person name="Ament-Velasquez S.L."/>
            <person name="Kruys A."/>
            <person name="Hutchinson M.I."/>
            <person name="Powell A.J."/>
            <person name="Barry K."/>
            <person name="Miller A.N."/>
            <person name="Grigoriev I.V."/>
            <person name="Debuchy R."/>
            <person name="Gladieux P."/>
            <person name="Thoren M.H."/>
            <person name="Johannesson H."/>
        </authorList>
    </citation>
    <scope>NUCLEOTIDE SEQUENCE</scope>
    <source>
        <strain evidence="11">PSN293</strain>
    </source>
</reference>
<evidence type="ECO:0000313" key="12">
    <source>
        <dbReference type="Proteomes" id="UP001301769"/>
    </source>
</evidence>
<dbReference type="Pfam" id="PF07993">
    <property type="entry name" value="NAD_binding_4"/>
    <property type="match status" value="1"/>
</dbReference>
<dbReference type="SUPFAM" id="SSF47336">
    <property type="entry name" value="ACP-like"/>
    <property type="match status" value="2"/>
</dbReference>
<dbReference type="Gene3D" id="3.40.47.10">
    <property type="match status" value="1"/>
</dbReference>
<dbReference type="EMBL" id="MU858095">
    <property type="protein sequence ID" value="KAK4214341.1"/>
    <property type="molecule type" value="Genomic_DNA"/>
</dbReference>
<keyword evidence="4" id="KW-0511">Multifunctional enzyme</keyword>
<accession>A0AAN7B6A1</accession>
<keyword evidence="3" id="KW-0808">Transferase</keyword>
<keyword evidence="5" id="KW-0012">Acyltransferase</keyword>
<dbReference type="GO" id="GO:0031177">
    <property type="term" value="F:phosphopantetheine binding"/>
    <property type="evidence" value="ECO:0007669"/>
    <property type="project" value="InterPro"/>
</dbReference>
<dbReference type="PANTHER" id="PTHR45681:SF6">
    <property type="entry name" value="POLYKETIDE SYNTHASE 37"/>
    <property type="match status" value="1"/>
</dbReference>
<evidence type="ECO:0000313" key="11">
    <source>
        <dbReference type="EMBL" id="KAK4214341.1"/>
    </source>
</evidence>
<dbReference type="InterPro" id="IPR036291">
    <property type="entry name" value="NAD(P)-bd_dom_sf"/>
</dbReference>
<dbReference type="InterPro" id="IPR020841">
    <property type="entry name" value="PKS_Beta-ketoAc_synthase_dom"/>
</dbReference>
<dbReference type="SUPFAM" id="SSF51735">
    <property type="entry name" value="NAD(P)-binding Rossmann-fold domains"/>
    <property type="match status" value="1"/>
</dbReference>
<feature type="active site" description="Proton acceptor; for dehydratase activity" evidence="6">
    <location>
        <position position="1352"/>
    </location>
</feature>
<dbReference type="Gene3D" id="3.40.50.720">
    <property type="entry name" value="NAD(P)-binding Rossmann-like Domain"/>
    <property type="match status" value="1"/>
</dbReference>
<feature type="active site" description="Proton donor; for dehydratase activity" evidence="6">
    <location>
        <position position="1545"/>
    </location>
</feature>
<dbReference type="InterPro" id="IPR009081">
    <property type="entry name" value="PP-bd_ACP"/>
</dbReference>
<keyword evidence="2" id="KW-0597">Phosphoprotein</keyword>
<dbReference type="Gene3D" id="1.10.1200.10">
    <property type="entry name" value="ACP-like"/>
    <property type="match status" value="2"/>
</dbReference>
<dbReference type="Pfam" id="PF16073">
    <property type="entry name" value="SAT"/>
    <property type="match status" value="1"/>
</dbReference>
<dbReference type="InterPro" id="IPR016036">
    <property type="entry name" value="Malonyl_transacylase_ACP-bd"/>
</dbReference>
<feature type="compositionally biased region" description="Basic residues" evidence="7">
    <location>
        <begin position="1689"/>
        <end position="1712"/>
    </location>
</feature>
<dbReference type="PROSITE" id="PS52004">
    <property type="entry name" value="KS3_2"/>
    <property type="match status" value="1"/>
</dbReference>
<dbReference type="InterPro" id="IPR029063">
    <property type="entry name" value="SAM-dependent_MTases_sf"/>
</dbReference>
<dbReference type="InterPro" id="IPR016039">
    <property type="entry name" value="Thiolase-like"/>
</dbReference>
<dbReference type="InterPro" id="IPR014031">
    <property type="entry name" value="Ketoacyl_synth_C"/>
</dbReference>
<dbReference type="Gene3D" id="3.40.366.10">
    <property type="entry name" value="Malonyl-Coenzyme A Acyl Carrier Protein, domain 2"/>
    <property type="match status" value="2"/>
</dbReference>
<evidence type="ECO:0000259" key="10">
    <source>
        <dbReference type="PROSITE" id="PS52019"/>
    </source>
</evidence>
<name>A0AAN7B6A1_9PEZI</name>
<dbReference type="Gene3D" id="3.30.70.3290">
    <property type="match status" value="1"/>
</dbReference>
<dbReference type="InterPro" id="IPR042104">
    <property type="entry name" value="PKS_dehydratase_sf"/>
</dbReference>
<dbReference type="PANTHER" id="PTHR45681">
    <property type="entry name" value="POLYKETIDE SYNTHASE 44-RELATED"/>
    <property type="match status" value="1"/>
</dbReference>
<evidence type="ECO:0000256" key="7">
    <source>
        <dbReference type="SAM" id="MobiDB-lite"/>
    </source>
</evidence>
<evidence type="ECO:0000256" key="4">
    <source>
        <dbReference type="ARBA" id="ARBA00023268"/>
    </source>
</evidence>
<dbReference type="GO" id="GO:0016746">
    <property type="term" value="F:acyltransferase activity"/>
    <property type="evidence" value="ECO:0007669"/>
    <property type="project" value="UniProtKB-KW"/>
</dbReference>
<dbReference type="SMART" id="SM00823">
    <property type="entry name" value="PKS_PP"/>
    <property type="match status" value="2"/>
</dbReference>
<dbReference type="InterPro" id="IPR032088">
    <property type="entry name" value="SAT"/>
</dbReference>
<dbReference type="InterPro" id="IPR036736">
    <property type="entry name" value="ACP-like_sf"/>
</dbReference>
<feature type="compositionally biased region" description="Polar residues" evidence="7">
    <location>
        <begin position="1815"/>
        <end position="1834"/>
    </location>
</feature>
<dbReference type="SUPFAM" id="SSF52151">
    <property type="entry name" value="FabD/lysophospholipase-like"/>
    <property type="match status" value="1"/>
</dbReference>
<feature type="region of interest" description="Disordered" evidence="7">
    <location>
        <begin position="1783"/>
        <end position="1834"/>
    </location>
</feature>
<evidence type="ECO:0000256" key="6">
    <source>
        <dbReference type="PROSITE-ProRule" id="PRU01363"/>
    </source>
</evidence>
<protein>
    <submittedName>
        <fullName evidence="11">Polyketide synthase</fullName>
    </submittedName>
</protein>
<keyword evidence="1" id="KW-0596">Phosphopantetheine</keyword>
<dbReference type="PROSITE" id="PS50075">
    <property type="entry name" value="CARRIER"/>
    <property type="match status" value="2"/>
</dbReference>
<dbReference type="InterPro" id="IPR020806">
    <property type="entry name" value="PKS_PP-bd"/>
</dbReference>
<reference evidence="11" key="1">
    <citation type="journal article" date="2023" name="Mol. Phylogenet. Evol.">
        <title>Genome-scale phylogeny and comparative genomics of the fungal order Sordariales.</title>
        <authorList>
            <person name="Hensen N."/>
            <person name="Bonometti L."/>
            <person name="Westerberg I."/>
            <person name="Brannstrom I.O."/>
            <person name="Guillou S."/>
            <person name="Cros-Aarteil S."/>
            <person name="Calhoun S."/>
            <person name="Haridas S."/>
            <person name="Kuo A."/>
            <person name="Mondo S."/>
            <person name="Pangilinan J."/>
            <person name="Riley R."/>
            <person name="LaButti K."/>
            <person name="Andreopoulos B."/>
            <person name="Lipzen A."/>
            <person name="Chen C."/>
            <person name="Yan M."/>
            <person name="Daum C."/>
            <person name="Ng V."/>
            <person name="Clum A."/>
            <person name="Steindorff A."/>
            <person name="Ohm R.A."/>
            <person name="Martin F."/>
            <person name="Silar P."/>
            <person name="Natvig D.O."/>
            <person name="Lalanne C."/>
            <person name="Gautier V."/>
            <person name="Ament-Velasquez S.L."/>
            <person name="Kruys A."/>
            <person name="Hutchinson M.I."/>
            <person name="Powell A.J."/>
            <person name="Barry K."/>
            <person name="Miller A.N."/>
            <person name="Grigoriev I.V."/>
            <person name="Debuchy R."/>
            <person name="Gladieux P."/>
            <person name="Hiltunen Thoren M."/>
            <person name="Johannesson H."/>
        </authorList>
    </citation>
    <scope>NUCLEOTIDE SEQUENCE</scope>
    <source>
        <strain evidence="11">PSN293</strain>
    </source>
</reference>
<keyword evidence="12" id="KW-1185">Reference proteome</keyword>
<organism evidence="11 12">
    <name type="scientific">Rhypophila decipiens</name>
    <dbReference type="NCBI Taxonomy" id="261697"/>
    <lineage>
        <taxon>Eukaryota</taxon>
        <taxon>Fungi</taxon>
        <taxon>Dikarya</taxon>
        <taxon>Ascomycota</taxon>
        <taxon>Pezizomycotina</taxon>
        <taxon>Sordariomycetes</taxon>
        <taxon>Sordariomycetidae</taxon>
        <taxon>Sordariales</taxon>
        <taxon>Naviculisporaceae</taxon>
        <taxon>Rhypophila</taxon>
    </lineage>
</organism>
<dbReference type="GO" id="GO:0044550">
    <property type="term" value="P:secondary metabolite biosynthetic process"/>
    <property type="evidence" value="ECO:0007669"/>
    <property type="project" value="UniProtKB-ARBA"/>
</dbReference>
<dbReference type="InterPro" id="IPR001227">
    <property type="entry name" value="Ac_transferase_dom_sf"/>
</dbReference>
<dbReference type="InterPro" id="IPR041068">
    <property type="entry name" value="HTH_51"/>
</dbReference>
<dbReference type="Pfam" id="PF00698">
    <property type="entry name" value="Acyl_transf_1"/>
    <property type="match status" value="1"/>
</dbReference>
<gene>
    <name evidence="11" type="ORF">QBC37DRAFT_156098</name>
</gene>
<dbReference type="InterPro" id="IPR049900">
    <property type="entry name" value="PKS_mFAS_DH"/>
</dbReference>
<feature type="domain" description="Carrier" evidence="8">
    <location>
        <begin position="1838"/>
        <end position="1912"/>
    </location>
</feature>
<dbReference type="Pfam" id="PF00550">
    <property type="entry name" value="PP-binding"/>
    <property type="match status" value="2"/>
</dbReference>
<dbReference type="InterPro" id="IPR016035">
    <property type="entry name" value="Acyl_Trfase/lysoPLipase"/>
</dbReference>
<dbReference type="Pfam" id="PF18558">
    <property type="entry name" value="HTH_51"/>
    <property type="match status" value="1"/>
</dbReference>
<comment type="caution">
    <text evidence="11">The sequence shown here is derived from an EMBL/GenBank/DDBJ whole genome shotgun (WGS) entry which is preliminary data.</text>
</comment>
<dbReference type="InterPro" id="IPR013120">
    <property type="entry name" value="FAR_NAD-bd"/>
</dbReference>
<feature type="region of interest" description="C-terminal hotdog fold" evidence="6">
    <location>
        <begin position="1486"/>
        <end position="1640"/>
    </location>
</feature>
<feature type="compositionally biased region" description="Acidic residues" evidence="7">
    <location>
        <begin position="1787"/>
        <end position="1810"/>
    </location>
</feature>
<dbReference type="PROSITE" id="PS52019">
    <property type="entry name" value="PKS_MFAS_DH"/>
    <property type="match status" value="1"/>
</dbReference>
<dbReference type="CDD" id="cd02440">
    <property type="entry name" value="AdoMet_MTases"/>
    <property type="match status" value="1"/>
</dbReference>
<feature type="region of interest" description="Disordered" evidence="7">
    <location>
        <begin position="1649"/>
        <end position="1712"/>
    </location>
</feature>
<evidence type="ECO:0000259" key="9">
    <source>
        <dbReference type="PROSITE" id="PS52004"/>
    </source>
</evidence>
<feature type="compositionally biased region" description="Polar residues" evidence="7">
    <location>
        <begin position="1653"/>
        <end position="1677"/>
    </location>
</feature>
<evidence type="ECO:0000256" key="2">
    <source>
        <dbReference type="ARBA" id="ARBA00022553"/>
    </source>
</evidence>
<dbReference type="SUPFAM" id="SSF55048">
    <property type="entry name" value="Probable ACP-binding domain of malonyl-CoA ACP transacylase"/>
    <property type="match status" value="1"/>
</dbReference>
<dbReference type="CDD" id="cd00833">
    <property type="entry name" value="PKS"/>
    <property type="match status" value="1"/>
</dbReference>
<feature type="region of interest" description="N-terminal hotdog fold" evidence="6">
    <location>
        <begin position="1317"/>
        <end position="1455"/>
    </location>
</feature>
<dbReference type="InterPro" id="IPR014030">
    <property type="entry name" value="Ketoacyl_synth_N"/>
</dbReference>
<dbReference type="InterPro" id="IPR050444">
    <property type="entry name" value="Polyketide_Synthase"/>
</dbReference>
<dbReference type="Proteomes" id="UP001301769">
    <property type="component" value="Unassembled WGS sequence"/>
</dbReference>
<dbReference type="SMART" id="SM00825">
    <property type="entry name" value="PKS_KS"/>
    <property type="match status" value="1"/>
</dbReference>
<dbReference type="InterPro" id="IPR014043">
    <property type="entry name" value="Acyl_transferase_dom"/>
</dbReference>
<dbReference type="Pfam" id="PF08242">
    <property type="entry name" value="Methyltransf_12"/>
    <property type="match status" value="1"/>
</dbReference>
<evidence type="ECO:0000259" key="8">
    <source>
        <dbReference type="PROSITE" id="PS50075"/>
    </source>
</evidence>
<dbReference type="PROSITE" id="PS00012">
    <property type="entry name" value="PHOSPHOPANTETHEINE"/>
    <property type="match status" value="2"/>
</dbReference>
<dbReference type="Gene3D" id="3.10.129.110">
    <property type="entry name" value="Polyketide synthase dehydratase"/>
    <property type="match status" value="1"/>
</dbReference>
<dbReference type="SUPFAM" id="SSF53335">
    <property type="entry name" value="S-adenosyl-L-methionine-dependent methyltransferases"/>
    <property type="match status" value="1"/>
</dbReference>
<evidence type="ECO:0000256" key="3">
    <source>
        <dbReference type="ARBA" id="ARBA00022679"/>
    </source>
</evidence>
<evidence type="ECO:0000256" key="5">
    <source>
        <dbReference type="ARBA" id="ARBA00023315"/>
    </source>
</evidence>
<dbReference type="Pfam" id="PF02801">
    <property type="entry name" value="Ketoacyl-synt_C"/>
    <property type="match status" value="1"/>
</dbReference>
<dbReference type="InterPro" id="IPR006162">
    <property type="entry name" value="Ppantetheine_attach_site"/>
</dbReference>
<feature type="domain" description="Ketosynthase family 3 (KS3)" evidence="9">
    <location>
        <begin position="411"/>
        <end position="827"/>
    </location>
</feature>
<feature type="domain" description="PKS/mFAS DH" evidence="10">
    <location>
        <begin position="1317"/>
        <end position="1640"/>
    </location>
</feature>
<feature type="domain" description="Carrier" evidence="8">
    <location>
        <begin position="1709"/>
        <end position="1783"/>
    </location>
</feature>
<proteinExistence type="predicted"/>
<dbReference type="Gene3D" id="3.40.50.150">
    <property type="entry name" value="Vaccinia Virus protein VP39"/>
    <property type="match status" value="1"/>
</dbReference>
<dbReference type="InterPro" id="IPR013217">
    <property type="entry name" value="Methyltransf_12"/>
</dbReference>
<dbReference type="SUPFAM" id="SSF53901">
    <property type="entry name" value="Thiolase-like"/>
    <property type="match status" value="1"/>
</dbReference>
<sequence length="2771" mass="303768">MTCTPPVSLGGSGVTVLLFGPQALSFSVESLQTLRAFLHDEDNDEFRWMLDAVSELPVRWRELVARFPKLEEIPGEKLLDDLKDWLLHGTRKMEEATFFQLPNIVLTPLVVLTQLAQFSRFLSRSQSGASPKASGLAQQNIETVGLCTGLLSASAISSSSDQESFRKYGAVAIRLAMAVGALVDAQDASDRLHGLSKSFAVGWGSPDVAKELIRVLDCFPEAYISVIYDEKRATLTTAEGTAPLLLQQLKQKGVTANEVGLRGRFHSQCHHDDCEELIRFCDTDSAFQFPDIARVGHPIHLNGSHDQAETDGNMKLHHAVLRMILVEQAAWHKTFAHVLSTRMGTAIDSNSVVVSFGPDRGVPPSLLRKLGPRLVHAADADQATPSLTDSAFDPTANISSTARSNGYGSSGNDIAVVSMACQVAGAGDLNEFWDILCAGESQHVEVSEERFGLETQWRDKDPKRKWYGNFIKDHDLFDHRFFKKSPREIQATDPQQRLMLQCAYQAVEQSGYFHQPDVDTKIGCFLGACAADYEHNVACYAPSAFTATGNLKSFIAGKISHYFGWTGPGLTIDTACSASAVAIHQACRAIIGGECNGALAGGVGLMGNITWFQNLAGASFLSPTGACKPWDEKADGYCRGEAVALVFLKRMSDAIADGNQILGCISSTAVYQNENCTPVFVPNSPSLSYLFRDVLHRARLEPKAISVVEAHGTGTPVGDPAEYESVLQALAGPLRDEPLALGSVKGLIGHTEGASGVVSLIKVILMIQEGYIPPQASFQTLSHHIRASPSDNMEIVTKLKPWNKDFRAALINNYGASGSNASLVVTQPWHKSRDSSHTPIHAPSLKHVIWLCGLDDRALRDYSSKLRELIRAKTSNKMTLANLSFNICRQSNRNLDKGLMFSCTTVPELDQKLSAFISGDSQVASISTKAASRPVILCFGGQISTFVGLDKNVYDSVKLLRSYLDQCNAVFLSIGLSGIYPGIFQREPVADAIQLQTMLFALQYACAKCWADSGVKIAAVVGHSFGELTALCISGVLSLKDAVKMIATRAKLVRDSWGPDRGAMVAMEADLDLVRHIVEDQNQQAAENDLPVTIACFNGPRSFTLAGSTTAVDRLTSTLSSHPSATRFKRLNVTNAFHSALVEPLMQDLEDIGTKLTFREPRIPLERSTEELSMDDMTSKFVAQHMRNPVYFYHAVQRLAHQHPEAVWLEAGSNSTITVMAGRALGSPSGSHFQSVNITTDNGLQNLCDSTLALWKAGIQCEYWPHHAGQTYEYDNIFLPPYQFDKTKHWMDLKRPVKDTPVLEVTEKKAEEQPAAPITLWTFLGYQDKKQRSPRFRVNTSTEIYNSYVSGHWIAQTAPICPATVEVDMAIEALMSILPPSEMNPSLQPTIHNMQNHAPICVDPSRQVFIDYSAADDGKSSHPLSWDWKIISVSADGKSTTEHVHGKIVFRCPNTDTAYRAEFDRYTRFVTHQQCLSVLHSDADDADIIQGRNIYKTFAEIVDYGESYRGLKRLVGLGNECAGRVMQVHQHKSEESTWLDAHLSDSFSQVGGIWVNCMTARDPSDMYIASGCELVMRSPDRAGPTRRGAGQVWDVFARHHLDKDAKGYTTDIFVFDGVDDGLVEVMLGIRYAKVAKASMQRILARLSPGIDSPTKTTVAPGRSISSGVGAKTSSTVARVQATAMPANMKPKKKKQQSKPPRQQKSKKRDHLKKQVRNLLANISGLEPDEIADDCELADIGIDSLMGMELAREIETVFNCTLPLERLAEVVDFPSLVDCLQSALPASGDDDQEVSTSEVEDDDDDDDESLSEETATGGNLSGTSTPPSSVDENINTRDSGFRVDIIEYLTDLLGVGAEDIIDDTVLIDLGVDSLLSTELRSDLASKFEVNVPEDVSLEGMSVAELNGMINGASSSGVSAKSAVAVVAPAPTPTPEPVVAAPARALPKITSSVPGQELKLSGSTVLDAFGRAKLLSDQLIREYKIDNFAHVICPKSTQLCIALTLEAFEKLGVSIKSAKPGQIMPRVQHASQHRKLVEYLYDMLEHEARLIDTNPAGQHIRTAISPPSKSSQPLFSDLLRLYPDWSNAMKLTQFAGTKLADVLIAKTDGIKIIFGSEEGRTLVGGLYCDHVFNKMSYHQMAGFIEDLISTLPPGHGPLKILEMGAGTGGTTLYMAPLLERLGANVEYTFTDLSASMVAAARKKFKKYPFMKFLAHDIEKPVPDELLGTQHVVIASNAVHATHDLVKSGINIRNALRPDGFLMMLEMTEIVPFVDIIFGLLEGWWLFDDGRKHAIIGPIKWEEAMHKAGFGHVDWSDGYHAENKIQKVIIAMASGPVRTRLPLPSQPAPKTAEKYPDLATRERDIANYVSKFSAGFIPPTNTTKSIPSATQASSHSVLITGATGSLGTHLVKEFADRDDVQSVICINRRSNTSTSPLDRQMNALKTRGVNIADSNLAKLQVFETDSNKPNLGLAQNEYTTLTQTVTAIVHNAWPMSGNRPIKGFEAQFHTLRNLISLSREASAHHPNHKFKFQLISSIGVVGHYPLWNKTPGSERVPEERMDIRYVLPNGYCDAKFTCERILDETLHKYPEVFDTMTARLGQIAGSRTSGYWNPMEHWSFMVKSSQSLRVLPELEGALSWCPVNDMATALGQLLLDTSSPEPIYHIDNPRQQPWSEMIKTLVDALGLPKDNSTVSFDDWISRVRRSPLAPETDNPAARLIDFLDDHFRRMSCGGLVLDTAKACRDSPALAAVGLVGDEVVRRYIAAWREMGFLN</sequence>
<dbReference type="Pfam" id="PF00109">
    <property type="entry name" value="ketoacyl-synt"/>
    <property type="match status" value="1"/>
</dbReference>
<evidence type="ECO:0000256" key="1">
    <source>
        <dbReference type="ARBA" id="ARBA00022450"/>
    </source>
</evidence>
<dbReference type="SMART" id="SM00827">
    <property type="entry name" value="PKS_AT"/>
    <property type="match status" value="1"/>
</dbReference>